<dbReference type="AlphaFoldDB" id="A0A4Y2CVG1"/>
<evidence type="ECO:0000313" key="1">
    <source>
        <dbReference type="EMBL" id="GBM08430.1"/>
    </source>
</evidence>
<comment type="caution">
    <text evidence="1">The sequence shown here is derived from an EMBL/GenBank/DDBJ whole genome shotgun (WGS) entry which is preliminary data.</text>
</comment>
<proteinExistence type="predicted"/>
<keyword evidence="2" id="KW-1185">Reference proteome</keyword>
<gene>
    <name evidence="1" type="ORF">AVEN_267705_1</name>
</gene>
<evidence type="ECO:0000313" key="2">
    <source>
        <dbReference type="Proteomes" id="UP000499080"/>
    </source>
</evidence>
<organism evidence="1 2">
    <name type="scientific">Araneus ventricosus</name>
    <name type="common">Orbweaver spider</name>
    <name type="synonym">Epeira ventricosa</name>
    <dbReference type="NCBI Taxonomy" id="182803"/>
    <lineage>
        <taxon>Eukaryota</taxon>
        <taxon>Metazoa</taxon>
        <taxon>Ecdysozoa</taxon>
        <taxon>Arthropoda</taxon>
        <taxon>Chelicerata</taxon>
        <taxon>Arachnida</taxon>
        <taxon>Araneae</taxon>
        <taxon>Araneomorphae</taxon>
        <taxon>Entelegynae</taxon>
        <taxon>Araneoidea</taxon>
        <taxon>Araneidae</taxon>
        <taxon>Araneus</taxon>
    </lineage>
</organism>
<accession>A0A4Y2CVG1</accession>
<dbReference type="Proteomes" id="UP000499080">
    <property type="component" value="Unassembled WGS sequence"/>
</dbReference>
<sequence>MIPNRLAPRTPKAAELEKIREFPRSESIEAVFAFPLAALDTLRCASLCEQDFNNDHGLYIPKIPSEDFKSTLSSIMRITEKFT</sequence>
<name>A0A4Y2CVG1_ARAVE</name>
<reference evidence="1 2" key="1">
    <citation type="journal article" date="2019" name="Sci. Rep.">
        <title>Orb-weaving spider Araneus ventricosus genome elucidates the spidroin gene catalogue.</title>
        <authorList>
            <person name="Kono N."/>
            <person name="Nakamura H."/>
            <person name="Ohtoshi R."/>
            <person name="Moran D.A.P."/>
            <person name="Shinohara A."/>
            <person name="Yoshida Y."/>
            <person name="Fujiwara M."/>
            <person name="Mori M."/>
            <person name="Tomita M."/>
            <person name="Arakawa K."/>
        </authorList>
    </citation>
    <scope>NUCLEOTIDE SEQUENCE [LARGE SCALE GENOMIC DNA]</scope>
</reference>
<protein>
    <submittedName>
        <fullName evidence="1">Uncharacterized protein</fullName>
    </submittedName>
</protein>
<dbReference type="EMBL" id="BGPR01000257">
    <property type="protein sequence ID" value="GBM08430.1"/>
    <property type="molecule type" value="Genomic_DNA"/>
</dbReference>